<dbReference type="SUPFAM" id="SSF141072">
    <property type="entry name" value="CalX-like"/>
    <property type="match status" value="1"/>
</dbReference>
<reference evidence="8 9" key="1">
    <citation type="submission" date="2018-03" db="EMBL/GenBank/DDBJ databases">
        <title>Mesoflavibacter sp. HG37 and Mesoflavibacter sp. HG96 sp.nov., two marine bacteria isolated from seawater of Western Pacific Ocean.</title>
        <authorList>
            <person name="Cheng H."/>
            <person name="Wu Y.-H."/>
            <person name="Guo L.-L."/>
            <person name="Xu X.-W."/>
        </authorList>
    </citation>
    <scope>NUCLEOTIDE SEQUENCE [LARGE SCALE GENOMIC DNA]</scope>
    <source>
        <strain evidence="8 9">KCTC 32269</strain>
    </source>
</reference>
<dbReference type="InterPro" id="IPR043504">
    <property type="entry name" value="Peptidase_S1_PA_chymotrypsin"/>
</dbReference>
<dbReference type="Gene3D" id="2.60.120.260">
    <property type="entry name" value="Galactose-binding domain-like"/>
    <property type="match status" value="1"/>
</dbReference>
<evidence type="ECO:0000259" key="7">
    <source>
        <dbReference type="Pfam" id="PF18962"/>
    </source>
</evidence>
<dbReference type="Proteomes" id="UP000238426">
    <property type="component" value="Unassembled WGS sequence"/>
</dbReference>
<dbReference type="Pfam" id="PF13365">
    <property type="entry name" value="Trypsin_2"/>
    <property type="match status" value="1"/>
</dbReference>
<evidence type="ECO:0000256" key="3">
    <source>
        <dbReference type="ARBA" id="ARBA00022837"/>
    </source>
</evidence>
<dbReference type="SUPFAM" id="SSF49899">
    <property type="entry name" value="Concanavalin A-like lectins/glucanases"/>
    <property type="match status" value="1"/>
</dbReference>
<dbReference type="InterPro" id="IPR013320">
    <property type="entry name" value="ConA-like_dom_sf"/>
</dbReference>
<dbReference type="GO" id="GO:0007154">
    <property type="term" value="P:cell communication"/>
    <property type="evidence" value="ECO:0007669"/>
    <property type="project" value="InterPro"/>
</dbReference>
<dbReference type="Pfam" id="PF18962">
    <property type="entry name" value="Por_Secre_tail"/>
    <property type="match status" value="1"/>
</dbReference>
<dbReference type="RefSeq" id="WP_106462983.1">
    <property type="nucleotide sequence ID" value="NZ_PXOQ01000007.1"/>
</dbReference>
<dbReference type="EMBL" id="PXOQ01000007">
    <property type="protein sequence ID" value="PSG90842.1"/>
    <property type="molecule type" value="Genomic_DNA"/>
</dbReference>
<keyword evidence="2" id="KW-0677">Repeat</keyword>
<keyword evidence="1 5" id="KW-0732">Signal</keyword>
<protein>
    <recommendedName>
        <fullName evidence="10">Serine protease</fullName>
    </recommendedName>
</protein>
<feature type="domain" description="Secretion system C-terminal sorting" evidence="7">
    <location>
        <begin position="873"/>
        <end position="942"/>
    </location>
</feature>
<dbReference type="GO" id="GO:0004553">
    <property type="term" value="F:hydrolase activity, hydrolyzing O-glycosyl compounds"/>
    <property type="evidence" value="ECO:0007669"/>
    <property type="project" value="UniProtKB-ARBA"/>
</dbReference>
<feature type="signal peptide" evidence="5">
    <location>
        <begin position="1"/>
        <end position="20"/>
    </location>
</feature>
<comment type="caution">
    <text evidence="8">The sequence shown here is derived from an EMBL/GenBank/DDBJ whole genome shotgun (WGS) entry which is preliminary data.</text>
</comment>
<gene>
    <name evidence="8" type="ORF">C7H52_06100</name>
</gene>
<evidence type="ECO:0000313" key="8">
    <source>
        <dbReference type="EMBL" id="PSG90842.1"/>
    </source>
</evidence>
<dbReference type="NCBIfam" id="TIGR04183">
    <property type="entry name" value="Por_Secre_tail"/>
    <property type="match status" value="1"/>
</dbReference>
<dbReference type="InterPro" id="IPR026444">
    <property type="entry name" value="Secre_tail"/>
</dbReference>
<evidence type="ECO:0000256" key="1">
    <source>
        <dbReference type="ARBA" id="ARBA00022729"/>
    </source>
</evidence>
<evidence type="ECO:0000313" key="9">
    <source>
        <dbReference type="Proteomes" id="UP000238426"/>
    </source>
</evidence>
<dbReference type="PANTHER" id="PTHR36234">
    <property type="entry name" value="LYSYL ENDOPEPTIDASE"/>
    <property type="match status" value="1"/>
</dbReference>
<sequence length="946" mass="101485">MKLKLLFTCLIAFSVHLAISQNGQKRLQIADEFAINISVTKDYIKKSSGKVFSKTFTNKGSAYIKLHITDFDLAKGDFLKIYNPTTKEEYIYSEKGKIVGANQEMISEFWTGTLWGDTIVLQLFKTSNTSSNYGFNIDRVAYGHTPEKINAAFEKLDNALYQQSICSADDKEAIVCYDGTEMGRKAEAVCRLLIGGGGLCTGWLLGCDGSVMTNNHCIGSAADANNTDFLFNFQYNSCTGTVDEASDLVATSAAFVQTDATLDFTLVTLPVNPVPTYGYLSLSSVPVTTGERIYIPQHPGGRRKEIAVVSDVDPDPNGFARISSAGTGAPGSRVEYQADTEGGSSGSPVIRFADHLVVAIHNTGGCDNGSYGRSDQLIAAIGANMPNCGVDDNNPDAPYVNAVSYSQPINESTDCSFQDITLEIRIAQPASQNADVTLSVTGGTATNNEDFELLSNAVTFLANDGTNQNVTLRVYNDSFVEGNETIEISLALNANGGDAQLGTQSTYNLTIIDDDYTPNNTTFTLFSNDFEGDLSAFTVTSGAATGDDFAIGNATTASSQYFDASGNATNFVYVNDDNCNCDMSSERIAITSTFDFTNYIGASLNFDYNYEDDNGTYNNDLFVQASTDNGATWTTVGGELPVTGWTSHAVDLSAYAGQNNVLISFFYTDTTNWGYGAAIDNLSVTAQGNANIQTTVNTGNSTTTSLTNSGTIHLFDAVSGHVMSTLSNNSGFDYGCVTTTLTRAGTSAQIYNGGSAQSLVMDKSFYIVSDNATTSGNNTITFYFTEAEIAGWETAVANAGGTETRADLFAIRDSNSGPQSILPAVDIVPLTVGAFGNHVTLTGDFTGIQGAYQFGTQNTLSVEENELSQNFNVFPNPVKDELFIRTENGKLPTQLYITNMLGQRIFSKSINSKNDLNLNVSGLSNGMYFLSLKSNQSNQTIKFLKK</sequence>
<evidence type="ECO:0000256" key="2">
    <source>
        <dbReference type="ARBA" id="ARBA00022737"/>
    </source>
</evidence>
<dbReference type="InterPro" id="IPR009003">
    <property type="entry name" value="Peptidase_S1_PA"/>
</dbReference>
<feature type="region of interest" description="Disordered" evidence="4">
    <location>
        <begin position="324"/>
        <end position="345"/>
    </location>
</feature>
<name>A0A2T1NEG7_9FLAO</name>
<dbReference type="Gene3D" id="2.40.10.10">
    <property type="entry name" value="Trypsin-like serine proteases"/>
    <property type="match status" value="2"/>
</dbReference>
<dbReference type="InterPro" id="IPR038081">
    <property type="entry name" value="CalX-like_sf"/>
</dbReference>
<dbReference type="PANTHER" id="PTHR36234:SF5">
    <property type="entry name" value="LYSYL ENDOPEPTIDASE"/>
    <property type="match status" value="1"/>
</dbReference>
<feature type="domain" description="Calx-beta" evidence="6">
    <location>
        <begin position="424"/>
        <end position="515"/>
    </location>
</feature>
<organism evidence="8 9">
    <name type="scientific">Aurantibacter aestuarii</name>
    <dbReference type="NCBI Taxonomy" id="1266046"/>
    <lineage>
        <taxon>Bacteria</taxon>
        <taxon>Pseudomonadati</taxon>
        <taxon>Bacteroidota</taxon>
        <taxon>Flavobacteriia</taxon>
        <taxon>Flavobacteriales</taxon>
        <taxon>Flavobacteriaceae</taxon>
        <taxon>Aurantibacter</taxon>
    </lineage>
</organism>
<keyword evidence="3" id="KW-0106">Calcium</keyword>
<dbReference type="OrthoDB" id="6278496at2"/>
<dbReference type="Pfam" id="PF03160">
    <property type="entry name" value="Calx-beta"/>
    <property type="match status" value="1"/>
</dbReference>
<evidence type="ECO:0008006" key="10">
    <source>
        <dbReference type="Google" id="ProtNLM"/>
    </source>
</evidence>
<evidence type="ECO:0000256" key="5">
    <source>
        <dbReference type="SAM" id="SignalP"/>
    </source>
</evidence>
<keyword evidence="9" id="KW-1185">Reference proteome</keyword>
<dbReference type="AlphaFoldDB" id="A0A2T1NEG7"/>
<evidence type="ECO:0000256" key="4">
    <source>
        <dbReference type="SAM" id="MobiDB-lite"/>
    </source>
</evidence>
<dbReference type="SUPFAM" id="SSF50494">
    <property type="entry name" value="Trypsin-like serine proteases"/>
    <property type="match status" value="1"/>
</dbReference>
<feature type="chain" id="PRO_5015485781" description="Serine protease" evidence="5">
    <location>
        <begin position="21"/>
        <end position="946"/>
    </location>
</feature>
<dbReference type="GO" id="GO:0005975">
    <property type="term" value="P:carbohydrate metabolic process"/>
    <property type="evidence" value="ECO:0007669"/>
    <property type="project" value="UniProtKB-ARBA"/>
</dbReference>
<dbReference type="Gene3D" id="2.60.40.2030">
    <property type="match status" value="1"/>
</dbReference>
<accession>A0A2T1NEG7</accession>
<proteinExistence type="predicted"/>
<dbReference type="InterPro" id="IPR003644">
    <property type="entry name" value="Calx_beta"/>
</dbReference>
<evidence type="ECO:0000259" key="6">
    <source>
        <dbReference type="Pfam" id="PF03160"/>
    </source>
</evidence>
<dbReference type="GO" id="GO:0016020">
    <property type="term" value="C:membrane"/>
    <property type="evidence" value="ECO:0007669"/>
    <property type="project" value="InterPro"/>
</dbReference>